<dbReference type="VEuPathDB" id="TriTrypDB:TvY486_1112270"/>
<feature type="compositionally biased region" description="Low complexity" evidence="2">
    <location>
        <begin position="112"/>
        <end position="122"/>
    </location>
</feature>
<reference evidence="3" key="1">
    <citation type="journal article" date="2012" name="Proc. Natl. Acad. Sci. U.S.A.">
        <title>Antigenic diversity is generated by distinct evolutionary mechanisms in African trypanosome species.</title>
        <authorList>
            <person name="Jackson A.P."/>
            <person name="Berry A."/>
            <person name="Aslett M."/>
            <person name="Allison H.C."/>
            <person name="Burton P."/>
            <person name="Vavrova-Anderson J."/>
            <person name="Brown R."/>
            <person name="Browne H."/>
            <person name="Corton N."/>
            <person name="Hauser H."/>
            <person name="Gamble J."/>
            <person name="Gilderthorp R."/>
            <person name="Marcello L."/>
            <person name="McQuillan J."/>
            <person name="Otto T.D."/>
            <person name="Quail M.A."/>
            <person name="Sanders M.J."/>
            <person name="van Tonder A."/>
            <person name="Ginger M.L."/>
            <person name="Field M.C."/>
            <person name="Barry J.D."/>
            <person name="Hertz-Fowler C."/>
            <person name="Berriman M."/>
        </authorList>
    </citation>
    <scope>NUCLEOTIDE SEQUENCE</scope>
    <source>
        <strain evidence="3">Y486</strain>
    </source>
</reference>
<name>G0UD33_TRYVY</name>
<dbReference type="AlphaFoldDB" id="G0UD33"/>
<evidence type="ECO:0000256" key="2">
    <source>
        <dbReference type="SAM" id="MobiDB-lite"/>
    </source>
</evidence>
<gene>
    <name evidence="3" type="ORF">TVY486_1112270</name>
</gene>
<keyword evidence="1" id="KW-0175">Coiled coil</keyword>
<sequence>MQLEGVVSSDTVQCCECGAPAGSEGSLRAVLIVPCQHVLHAGCSEYIRRRRRAYQLLCACGDLDDIVLTATDPTLNNGHLVSCPTCQHAIRRLVPLYLTSNNSEYGDGSAGGNDNNNTAADGSKGGDTGLSAGDSSSFVDIVACIKQAHQHQKTHLAQLVGLCRQRERVTQLTRACALLHERHRSAQEEMQRLSRFIPQVDAPLSVNRLADAEMPVETMTATELELYITRSSAIIHSLERDVREQRRLVEKRRRRLNDLKVKCRELSLKENASEKNDGTDAATVACPGMDCVAEQRNGTLPAVDSTGTSNMGVRRSKRPRVPPIVDVDAENSMHKSCITILSSGSSDVSESDGDVEIIGHTSANTATGCGKGGRVNSRDILLHRTQPVNSEDCVADVTVPGNSATYAEDGDLRWCTHLHRAEPVLGGTVQPSTIARLLPRRVDRLWQSSLEGLL</sequence>
<evidence type="ECO:0000256" key="1">
    <source>
        <dbReference type="SAM" id="Coils"/>
    </source>
</evidence>
<organism evidence="3">
    <name type="scientific">Trypanosoma vivax (strain Y486)</name>
    <dbReference type="NCBI Taxonomy" id="1055687"/>
    <lineage>
        <taxon>Eukaryota</taxon>
        <taxon>Discoba</taxon>
        <taxon>Euglenozoa</taxon>
        <taxon>Kinetoplastea</taxon>
        <taxon>Metakinetoplastina</taxon>
        <taxon>Trypanosomatida</taxon>
        <taxon>Trypanosomatidae</taxon>
        <taxon>Trypanosoma</taxon>
        <taxon>Duttonella</taxon>
    </lineage>
</organism>
<feature type="region of interest" description="Disordered" evidence="2">
    <location>
        <begin position="106"/>
        <end position="128"/>
    </location>
</feature>
<dbReference type="OMA" id="HKSCITI"/>
<accession>G0UD33</accession>
<dbReference type="EMBL" id="HE573027">
    <property type="protein sequence ID" value="CCC53743.1"/>
    <property type="molecule type" value="Genomic_DNA"/>
</dbReference>
<protein>
    <submittedName>
        <fullName evidence="3">Uncharacterized protein</fullName>
    </submittedName>
</protein>
<evidence type="ECO:0000313" key="3">
    <source>
        <dbReference type="EMBL" id="CCC53743.1"/>
    </source>
</evidence>
<feature type="coiled-coil region" evidence="1">
    <location>
        <begin position="235"/>
        <end position="269"/>
    </location>
</feature>
<proteinExistence type="predicted"/>